<proteinExistence type="predicted"/>
<comment type="caution">
    <text evidence="1">The sequence shown here is derived from an EMBL/GenBank/DDBJ whole genome shotgun (WGS) entry which is preliminary data.</text>
</comment>
<evidence type="ECO:0000313" key="2">
    <source>
        <dbReference type="Proteomes" id="UP000887116"/>
    </source>
</evidence>
<accession>A0A8X6KE92</accession>
<dbReference type="AlphaFoldDB" id="A0A8X6KE92"/>
<gene>
    <name evidence="1" type="ORF">TNCT_88431</name>
</gene>
<evidence type="ECO:0000313" key="1">
    <source>
        <dbReference type="EMBL" id="GFQ70999.1"/>
    </source>
</evidence>
<protein>
    <submittedName>
        <fullName evidence="1">Uncharacterized protein</fullName>
    </submittedName>
</protein>
<organism evidence="1 2">
    <name type="scientific">Trichonephila clavata</name>
    <name type="common">Joro spider</name>
    <name type="synonym">Nephila clavata</name>
    <dbReference type="NCBI Taxonomy" id="2740835"/>
    <lineage>
        <taxon>Eukaryota</taxon>
        <taxon>Metazoa</taxon>
        <taxon>Ecdysozoa</taxon>
        <taxon>Arthropoda</taxon>
        <taxon>Chelicerata</taxon>
        <taxon>Arachnida</taxon>
        <taxon>Araneae</taxon>
        <taxon>Araneomorphae</taxon>
        <taxon>Entelegynae</taxon>
        <taxon>Araneoidea</taxon>
        <taxon>Nephilidae</taxon>
        <taxon>Trichonephila</taxon>
    </lineage>
</organism>
<reference evidence="1" key="1">
    <citation type="submission" date="2020-07" db="EMBL/GenBank/DDBJ databases">
        <title>Multicomponent nature underlies the extraordinary mechanical properties of spider dragline silk.</title>
        <authorList>
            <person name="Kono N."/>
            <person name="Nakamura H."/>
            <person name="Mori M."/>
            <person name="Yoshida Y."/>
            <person name="Ohtoshi R."/>
            <person name="Malay A.D."/>
            <person name="Moran D.A.P."/>
            <person name="Tomita M."/>
            <person name="Numata K."/>
            <person name="Arakawa K."/>
        </authorList>
    </citation>
    <scope>NUCLEOTIDE SEQUENCE</scope>
</reference>
<keyword evidence="2" id="KW-1185">Reference proteome</keyword>
<sequence>MVRCRSSSKGRASSSCVNWEHLLQKTLLTLHSLWCVIILFKKLPITSGLQDFETRHELLEDESRRPSTYRDEQVKQSIRSDQKYEYRRVCIKSADLSGSFK</sequence>
<dbReference type="Proteomes" id="UP000887116">
    <property type="component" value="Unassembled WGS sequence"/>
</dbReference>
<dbReference type="EMBL" id="BMAO01020959">
    <property type="protein sequence ID" value="GFQ70999.1"/>
    <property type="molecule type" value="Genomic_DNA"/>
</dbReference>
<name>A0A8X6KE92_TRICU</name>